<keyword evidence="2" id="KW-1185">Reference proteome</keyword>
<evidence type="ECO:0000313" key="1">
    <source>
        <dbReference type="EMBL" id="PKU32364.1"/>
    </source>
</evidence>
<dbReference type="Proteomes" id="UP000233556">
    <property type="component" value="Unassembled WGS sequence"/>
</dbReference>
<dbReference type="GO" id="GO:0003964">
    <property type="term" value="F:RNA-directed DNA polymerase activity"/>
    <property type="evidence" value="ECO:0007669"/>
    <property type="project" value="UniProtKB-KW"/>
</dbReference>
<proteinExistence type="predicted"/>
<evidence type="ECO:0000313" key="2">
    <source>
        <dbReference type="Proteomes" id="UP000233556"/>
    </source>
</evidence>
<reference evidence="2" key="1">
    <citation type="submission" date="2017-11" db="EMBL/GenBank/DDBJ databases">
        <authorList>
            <person name="Lima N.C."/>
            <person name="Parody-Merino A.M."/>
            <person name="Battley P.F."/>
            <person name="Fidler A.E."/>
            <person name="Prosdocimi F."/>
        </authorList>
    </citation>
    <scope>NUCLEOTIDE SEQUENCE [LARGE SCALE GENOMIC DNA]</scope>
</reference>
<sequence>MGDLVTQDMEKDEVPNNIFVSVFTGKCSSHTAQVAEGKGRDWENEESPTVGEDRVQDHLRNLKNGITALVDKGRANDIIYLDLCTVPHNILVSELDTHGFDGWTTQWIRNWLDGHTQRVVVNC</sequence>
<accession>A0A2I0TEY0</accession>
<gene>
    <name evidence="1" type="ORF">llap_17332</name>
</gene>
<dbReference type="AlphaFoldDB" id="A0A2I0TEY0"/>
<organism evidence="1 2">
    <name type="scientific">Limosa lapponica baueri</name>
    <dbReference type="NCBI Taxonomy" id="1758121"/>
    <lineage>
        <taxon>Eukaryota</taxon>
        <taxon>Metazoa</taxon>
        <taxon>Chordata</taxon>
        <taxon>Craniata</taxon>
        <taxon>Vertebrata</taxon>
        <taxon>Euteleostomi</taxon>
        <taxon>Archelosauria</taxon>
        <taxon>Archosauria</taxon>
        <taxon>Dinosauria</taxon>
        <taxon>Saurischia</taxon>
        <taxon>Theropoda</taxon>
        <taxon>Coelurosauria</taxon>
        <taxon>Aves</taxon>
        <taxon>Neognathae</taxon>
        <taxon>Neoaves</taxon>
        <taxon>Charadriiformes</taxon>
        <taxon>Scolopacidae</taxon>
        <taxon>Limosa</taxon>
    </lineage>
</organism>
<dbReference type="EMBL" id="KZ511396">
    <property type="protein sequence ID" value="PKU32364.1"/>
    <property type="molecule type" value="Genomic_DNA"/>
</dbReference>
<keyword evidence="1" id="KW-0548">Nucleotidyltransferase</keyword>
<keyword evidence="1" id="KW-0695">RNA-directed DNA polymerase</keyword>
<name>A0A2I0TEY0_LIMLA</name>
<keyword evidence="1" id="KW-0808">Transferase</keyword>
<dbReference type="OrthoDB" id="410381at2759"/>
<protein>
    <submittedName>
        <fullName evidence="1">Rna-directed dna polymerase from mobile element jockey-like</fullName>
    </submittedName>
</protein>
<reference evidence="2" key="2">
    <citation type="submission" date="2017-12" db="EMBL/GenBank/DDBJ databases">
        <title>Genome sequence of the Bar-tailed Godwit (Limosa lapponica baueri).</title>
        <authorList>
            <person name="Lima N.C.B."/>
            <person name="Parody-Merino A.M."/>
            <person name="Battley P.F."/>
            <person name="Fidler A.E."/>
            <person name="Prosdocimi F."/>
        </authorList>
    </citation>
    <scope>NUCLEOTIDE SEQUENCE [LARGE SCALE GENOMIC DNA]</scope>
</reference>